<proteinExistence type="inferred from homology"/>
<evidence type="ECO:0000256" key="2">
    <source>
        <dbReference type="ARBA" id="ARBA00003213"/>
    </source>
</evidence>
<evidence type="ECO:0000313" key="15">
    <source>
        <dbReference type="Proteomes" id="UP000188912"/>
    </source>
</evidence>
<comment type="caution">
    <text evidence="10">Lacks conserved residue(s) required for the propagation of feature annotation.</text>
</comment>
<feature type="site" description="Interaction with substrate tRNA" evidence="10">
    <location>
        <position position="103"/>
    </location>
</feature>
<dbReference type="Gene3D" id="3.40.50.300">
    <property type="entry name" value="P-loop containing nucleotide triphosphate hydrolases"/>
    <property type="match status" value="1"/>
</dbReference>
<sequence>MHKQKNITLIAGPTASGKSQLAVDIAQGNGGVVINADSMQVYDTLHVLTARPDEKEMAGVPHYLYGFVSPARSFSTGLWLQAVADVLLLPEVASRPWVFVGGTGLYFRTLLGGLSRIPPVPPAVREKWRLRLLEEGAEALHMVLTGQDPAMAARLMPADGQRIVRALEILEATGQSLAQWQEQQGKPLIDTAVAKKIILLPDRAVLVERINRRFDKMVEHGALEEVKALRRLKLASDLPVMKAIGVRELGACLDGVLTQQQAIEKAKIETRRYAKRQATWFRHQLSADWQRFTAAEAAFAAFSATSGPNKH</sequence>
<feature type="binding site" evidence="10">
    <location>
        <begin position="12"/>
        <end position="19"/>
    </location>
    <ligand>
        <name>ATP</name>
        <dbReference type="ChEBI" id="CHEBI:30616"/>
    </ligand>
</feature>
<dbReference type="GO" id="GO:0052381">
    <property type="term" value="F:tRNA dimethylallyltransferase activity"/>
    <property type="evidence" value="ECO:0007669"/>
    <property type="project" value="UniProtKB-UniRule"/>
</dbReference>
<dbReference type="InterPro" id="IPR027417">
    <property type="entry name" value="P-loop_NTPase"/>
</dbReference>
<comment type="similarity">
    <text evidence="3 10 13">Belongs to the IPP transferase family.</text>
</comment>
<dbReference type="Gene3D" id="1.10.20.140">
    <property type="match status" value="1"/>
</dbReference>
<dbReference type="EC" id="2.5.1.75" evidence="10"/>
<feature type="region of interest" description="Interaction with substrate tRNA" evidence="10">
    <location>
        <begin position="161"/>
        <end position="165"/>
    </location>
</feature>
<evidence type="ECO:0000256" key="11">
    <source>
        <dbReference type="RuleBase" id="RU003783"/>
    </source>
</evidence>
<organism evidence="14 15">
    <name type="scientific">Candidatus Tokpelaia hoelldobleri</name>
    <dbReference type="NCBI Taxonomy" id="1902579"/>
    <lineage>
        <taxon>Bacteria</taxon>
        <taxon>Pseudomonadati</taxon>
        <taxon>Pseudomonadota</taxon>
        <taxon>Alphaproteobacteria</taxon>
        <taxon>Hyphomicrobiales</taxon>
        <taxon>Candidatus Tokpelaia</taxon>
    </lineage>
</organism>
<keyword evidence="15" id="KW-1185">Reference proteome</keyword>
<protein>
    <recommendedName>
        <fullName evidence="10">tRNA dimethylallyltransferase</fullName>
        <ecNumber evidence="10">2.5.1.75</ecNumber>
    </recommendedName>
    <alternativeName>
        <fullName evidence="10">Dimethylallyl diphosphate:tRNA dimethylallyltransferase</fullName>
        <shortName evidence="10">DMAPP:tRNA dimethylallyltransferase</shortName>
        <shortName evidence="10">DMATase</shortName>
    </alternativeName>
    <alternativeName>
        <fullName evidence="10">Isopentenyl-diphosphate:tRNA isopentenyltransferase</fullName>
        <shortName evidence="10">IPP transferase</shortName>
        <shortName evidence="10">IPPT</shortName>
        <shortName evidence="10">IPTase</shortName>
    </alternativeName>
</protein>
<keyword evidence="4 10" id="KW-0808">Transferase</keyword>
<comment type="catalytic activity">
    <reaction evidence="9 10 11">
        <text>adenosine(37) in tRNA + dimethylallyl diphosphate = N(6)-dimethylallyladenosine(37) in tRNA + diphosphate</text>
        <dbReference type="Rhea" id="RHEA:26482"/>
        <dbReference type="Rhea" id="RHEA-COMP:10162"/>
        <dbReference type="Rhea" id="RHEA-COMP:10375"/>
        <dbReference type="ChEBI" id="CHEBI:33019"/>
        <dbReference type="ChEBI" id="CHEBI:57623"/>
        <dbReference type="ChEBI" id="CHEBI:74411"/>
        <dbReference type="ChEBI" id="CHEBI:74415"/>
        <dbReference type="EC" id="2.5.1.75"/>
    </reaction>
</comment>
<dbReference type="Proteomes" id="UP000188912">
    <property type="component" value="Chromosome"/>
</dbReference>
<comment type="cofactor">
    <cofactor evidence="1 10">
        <name>Mg(2+)</name>
        <dbReference type="ChEBI" id="CHEBI:18420"/>
    </cofactor>
</comment>
<evidence type="ECO:0000256" key="4">
    <source>
        <dbReference type="ARBA" id="ARBA00022679"/>
    </source>
</evidence>
<evidence type="ECO:0000256" key="3">
    <source>
        <dbReference type="ARBA" id="ARBA00005842"/>
    </source>
</evidence>
<dbReference type="HAMAP" id="MF_00185">
    <property type="entry name" value="IPP_trans"/>
    <property type="match status" value="1"/>
</dbReference>
<feature type="site" description="Interaction with substrate tRNA" evidence="10">
    <location>
        <position position="125"/>
    </location>
</feature>
<dbReference type="GO" id="GO:0006400">
    <property type="term" value="P:tRNA modification"/>
    <property type="evidence" value="ECO:0007669"/>
    <property type="project" value="TreeGrafter"/>
</dbReference>
<dbReference type="PANTHER" id="PTHR11088:SF60">
    <property type="entry name" value="TRNA DIMETHYLALLYLTRANSFERASE"/>
    <property type="match status" value="1"/>
</dbReference>
<reference evidence="14 15" key="1">
    <citation type="journal article" date="2010" name="Science">
        <title>Genomic comparison of the ants Camponotus floridanus and Harpegnathos saltator.</title>
        <authorList>
            <person name="Bonasio R."/>
            <person name="Zhang G."/>
            <person name="Ye C."/>
            <person name="Mutti N.S."/>
            <person name="Fang X."/>
            <person name="Qin N."/>
            <person name="Donahue G."/>
            <person name="Yang P."/>
            <person name="Li Q."/>
            <person name="Li C."/>
            <person name="Zhang P."/>
            <person name="Huang Z."/>
            <person name="Berger S.L."/>
            <person name="Reinberg D."/>
            <person name="Wang J."/>
            <person name="Liebig J."/>
        </authorList>
    </citation>
    <scope>NUCLEOTIDE SEQUENCE [LARGE SCALE GENOMIC DNA]</scope>
    <source>
        <strain evidence="14 15">Hsal</strain>
    </source>
</reference>
<name>A0A1U9JVT1_9HYPH</name>
<dbReference type="AlphaFoldDB" id="A0A1U9JVT1"/>
<dbReference type="EMBL" id="CP017315">
    <property type="protein sequence ID" value="AQS41969.1"/>
    <property type="molecule type" value="Genomic_DNA"/>
</dbReference>
<feature type="region of interest" description="Interaction with substrate tRNA" evidence="10">
    <location>
        <begin position="37"/>
        <end position="40"/>
    </location>
</feature>
<evidence type="ECO:0000256" key="5">
    <source>
        <dbReference type="ARBA" id="ARBA00022694"/>
    </source>
</evidence>
<evidence type="ECO:0000256" key="10">
    <source>
        <dbReference type="HAMAP-Rule" id="MF_00185"/>
    </source>
</evidence>
<evidence type="ECO:0000256" key="7">
    <source>
        <dbReference type="ARBA" id="ARBA00022840"/>
    </source>
</evidence>
<keyword evidence="7 10" id="KW-0067">ATP-binding</keyword>
<keyword evidence="8 10" id="KW-0460">Magnesium</keyword>
<evidence type="ECO:0000256" key="8">
    <source>
        <dbReference type="ARBA" id="ARBA00022842"/>
    </source>
</evidence>
<evidence type="ECO:0000256" key="1">
    <source>
        <dbReference type="ARBA" id="ARBA00001946"/>
    </source>
</evidence>
<accession>A0A1U9JVT1</accession>
<evidence type="ECO:0000313" key="14">
    <source>
        <dbReference type="EMBL" id="AQS41969.1"/>
    </source>
</evidence>
<feature type="binding site" evidence="10">
    <location>
        <begin position="14"/>
        <end position="19"/>
    </location>
    <ligand>
        <name>substrate</name>
    </ligand>
</feature>
<comment type="subunit">
    <text evidence="10">Monomer.</text>
</comment>
<gene>
    <name evidence="10 14" type="primary">miaA</name>
    <name evidence="14" type="ORF">BHV28_12850</name>
</gene>
<keyword evidence="6 10" id="KW-0547">Nucleotide-binding</keyword>
<evidence type="ECO:0000256" key="6">
    <source>
        <dbReference type="ARBA" id="ARBA00022741"/>
    </source>
</evidence>
<dbReference type="PANTHER" id="PTHR11088">
    <property type="entry name" value="TRNA DIMETHYLALLYLTRANSFERASE"/>
    <property type="match status" value="1"/>
</dbReference>
<dbReference type="SUPFAM" id="SSF52540">
    <property type="entry name" value="P-loop containing nucleoside triphosphate hydrolases"/>
    <property type="match status" value="2"/>
</dbReference>
<keyword evidence="5 10" id="KW-0819">tRNA processing</keyword>
<reference evidence="14 15" key="2">
    <citation type="journal article" date="2016" name="Sci. Rep.">
        <title>The genome of Rhizobiales bacteria in predatory ants reveals urease gene functions but no genes for nitrogen fixation.</title>
        <authorList>
            <person name="Neuvonen M.M."/>
            <person name="Tamarit D."/>
            <person name="Naslund K."/>
            <person name="Liebig J."/>
            <person name="Feldhaar H."/>
            <person name="Moran N.A."/>
            <person name="Guy L."/>
            <person name="Andersson S.G."/>
        </authorList>
    </citation>
    <scope>NUCLEOTIDE SEQUENCE [LARGE SCALE GENOMIC DNA]</scope>
    <source>
        <strain evidence="14 15">Hsal</strain>
    </source>
</reference>
<dbReference type="InterPro" id="IPR018022">
    <property type="entry name" value="IPT"/>
</dbReference>
<dbReference type="Pfam" id="PF01715">
    <property type="entry name" value="IPPT"/>
    <property type="match status" value="1"/>
</dbReference>
<evidence type="ECO:0000256" key="9">
    <source>
        <dbReference type="ARBA" id="ARBA00049563"/>
    </source>
</evidence>
<evidence type="ECO:0000256" key="12">
    <source>
        <dbReference type="RuleBase" id="RU003784"/>
    </source>
</evidence>
<dbReference type="KEGG" id="thd:BHV28_12850"/>
<dbReference type="Gene3D" id="1.10.287.890">
    <property type="entry name" value="Crystal structure of tRNA isopentenylpyrophosphate transferase (bh2366) domain"/>
    <property type="match status" value="1"/>
</dbReference>
<comment type="function">
    <text evidence="2 10 12">Catalyzes the transfer of a dimethylallyl group onto the adenine at position 37 in tRNAs that read codons beginning with uridine, leading to the formation of N6-(dimethylallyl)adenosine (i(6)A).</text>
</comment>
<evidence type="ECO:0000256" key="13">
    <source>
        <dbReference type="RuleBase" id="RU003785"/>
    </source>
</evidence>
<dbReference type="NCBIfam" id="TIGR00174">
    <property type="entry name" value="miaA"/>
    <property type="match status" value="1"/>
</dbReference>
<dbReference type="GO" id="GO:0005524">
    <property type="term" value="F:ATP binding"/>
    <property type="evidence" value="ECO:0007669"/>
    <property type="project" value="UniProtKB-UniRule"/>
</dbReference>
<dbReference type="STRING" id="1902579.BHV28_12850"/>
<dbReference type="InterPro" id="IPR039657">
    <property type="entry name" value="Dimethylallyltransferase"/>
</dbReference>